<dbReference type="GO" id="GO:0000139">
    <property type="term" value="C:Golgi membrane"/>
    <property type="evidence" value="ECO:0007669"/>
    <property type="project" value="InterPro"/>
</dbReference>
<proteinExistence type="predicted"/>
<evidence type="ECO:0008006" key="10">
    <source>
        <dbReference type="Google" id="ProtNLM"/>
    </source>
</evidence>
<organism evidence="8 9">
    <name type="scientific">Calicophoron daubneyi</name>
    <name type="common">Rumen fluke</name>
    <name type="synonym">Paramphistomum daubneyi</name>
    <dbReference type="NCBI Taxonomy" id="300641"/>
    <lineage>
        <taxon>Eukaryota</taxon>
        <taxon>Metazoa</taxon>
        <taxon>Spiralia</taxon>
        <taxon>Lophotrochozoa</taxon>
        <taxon>Platyhelminthes</taxon>
        <taxon>Trematoda</taxon>
        <taxon>Digenea</taxon>
        <taxon>Plagiorchiida</taxon>
        <taxon>Pronocephalata</taxon>
        <taxon>Paramphistomoidea</taxon>
        <taxon>Paramphistomidae</taxon>
        <taxon>Calicophoron</taxon>
    </lineage>
</organism>
<gene>
    <name evidence="8" type="ORF">CDAUBV1_LOCUS7160</name>
</gene>
<evidence type="ECO:0000256" key="2">
    <source>
        <dbReference type="ARBA" id="ARBA00022597"/>
    </source>
</evidence>
<dbReference type="Pfam" id="PF04142">
    <property type="entry name" value="Nuc_sug_transp"/>
    <property type="match status" value="1"/>
</dbReference>
<evidence type="ECO:0000256" key="3">
    <source>
        <dbReference type="ARBA" id="ARBA00022692"/>
    </source>
</evidence>
<evidence type="ECO:0000313" key="8">
    <source>
        <dbReference type="EMBL" id="CAL5133947.1"/>
    </source>
</evidence>
<dbReference type="PIRSF" id="PIRSF005799">
    <property type="entry name" value="UDP-gal_transpt"/>
    <property type="match status" value="1"/>
</dbReference>
<feature type="transmembrane region" description="Helical" evidence="7">
    <location>
        <begin position="333"/>
        <end position="351"/>
    </location>
</feature>
<comment type="caution">
    <text evidence="8">The sequence shown here is derived from an EMBL/GenBank/DDBJ whole genome shotgun (WGS) entry which is preliminary data.</text>
</comment>
<dbReference type="Proteomes" id="UP001497525">
    <property type="component" value="Unassembled WGS sequence"/>
</dbReference>
<feature type="transmembrane region" description="Helical" evidence="7">
    <location>
        <begin position="213"/>
        <end position="235"/>
    </location>
</feature>
<feature type="transmembrane region" description="Helical" evidence="7">
    <location>
        <begin position="79"/>
        <end position="98"/>
    </location>
</feature>
<feature type="transmembrane region" description="Helical" evidence="7">
    <location>
        <begin position="385"/>
        <end position="401"/>
    </location>
</feature>
<dbReference type="EMBL" id="CAXLJL010000168">
    <property type="protein sequence ID" value="CAL5133947.1"/>
    <property type="molecule type" value="Genomic_DNA"/>
</dbReference>
<dbReference type="AlphaFoldDB" id="A0AAV2T8W3"/>
<dbReference type="InterPro" id="IPR007271">
    <property type="entry name" value="Nuc_sug_transpt"/>
</dbReference>
<feature type="compositionally biased region" description="Basic and acidic residues" evidence="6">
    <location>
        <begin position="14"/>
        <end position="31"/>
    </location>
</feature>
<keyword evidence="5 7" id="KW-0472">Membrane</keyword>
<evidence type="ECO:0000256" key="7">
    <source>
        <dbReference type="SAM" id="Phobius"/>
    </source>
</evidence>
<feature type="transmembrane region" description="Helical" evidence="7">
    <location>
        <begin position="292"/>
        <end position="313"/>
    </location>
</feature>
<feature type="transmembrane region" description="Helical" evidence="7">
    <location>
        <begin position="358"/>
        <end position="379"/>
    </location>
</feature>
<comment type="subcellular location">
    <subcellularLocation>
        <location evidence="1">Membrane</location>
        <topology evidence="1">Multi-pass membrane protein</topology>
    </subcellularLocation>
</comment>
<keyword evidence="2" id="KW-0762">Sugar transport</keyword>
<accession>A0AAV2T8W3</accession>
<keyword evidence="2" id="KW-0813">Transport</keyword>
<name>A0AAV2T8W3_CALDB</name>
<evidence type="ECO:0000256" key="1">
    <source>
        <dbReference type="ARBA" id="ARBA00004141"/>
    </source>
</evidence>
<keyword evidence="3 7" id="KW-0812">Transmembrane</keyword>
<dbReference type="NCBIfam" id="TIGR00803">
    <property type="entry name" value="nst"/>
    <property type="match status" value="1"/>
</dbReference>
<feature type="transmembrane region" description="Helical" evidence="7">
    <location>
        <begin position="255"/>
        <end position="280"/>
    </location>
</feature>
<keyword evidence="4 7" id="KW-1133">Transmembrane helix</keyword>
<feature type="transmembrane region" description="Helical" evidence="7">
    <location>
        <begin position="185"/>
        <end position="206"/>
    </location>
</feature>
<dbReference type="GO" id="GO:0015165">
    <property type="term" value="F:pyrimidine nucleotide-sugar transmembrane transporter activity"/>
    <property type="evidence" value="ECO:0007669"/>
    <property type="project" value="InterPro"/>
</dbReference>
<dbReference type="PANTHER" id="PTHR10231">
    <property type="entry name" value="NUCLEOTIDE-SUGAR TRANSMEMBRANE TRANSPORTER"/>
    <property type="match status" value="1"/>
</dbReference>
<evidence type="ECO:0000256" key="6">
    <source>
        <dbReference type="SAM" id="MobiDB-lite"/>
    </source>
</evidence>
<evidence type="ECO:0000313" key="9">
    <source>
        <dbReference type="Proteomes" id="UP001497525"/>
    </source>
</evidence>
<feature type="transmembrane region" description="Helical" evidence="7">
    <location>
        <begin position="44"/>
        <end position="67"/>
    </location>
</feature>
<protein>
    <recommendedName>
        <fullName evidence="10">UDP-sugar transporter protein SLC35A4</fullName>
    </recommendedName>
</protein>
<reference evidence="8" key="1">
    <citation type="submission" date="2024-06" db="EMBL/GenBank/DDBJ databases">
        <authorList>
            <person name="Liu X."/>
            <person name="Lenzi L."/>
            <person name="Haldenby T S."/>
            <person name="Uol C."/>
        </authorList>
    </citation>
    <scope>NUCLEOTIDE SEQUENCE</scope>
</reference>
<evidence type="ECO:0000256" key="4">
    <source>
        <dbReference type="ARBA" id="ARBA00022989"/>
    </source>
</evidence>
<evidence type="ECO:0000256" key="5">
    <source>
        <dbReference type="ARBA" id="ARBA00023136"/>
    </source>
</evidence>
<feature type="region of interest" description="Disordered" evidence="6">
    <location>
        <begin position="1"/>
        <end position="33"/>
    </location>
</feature>
<sequence>MSDKSVEESLLDSKQSDNKEAEKGGKAEPSMRELQQPELPVPLVVWRIFLVVAVFLYSSYTIFIHLCEHGGRLPFKTSSVVLLTEILKLILSLLMFSIGPLRGPSGGIKNVIRAIQLEMRQNYHLTQDSDSSSKPVRPLPREFPCPPPLTWTQLAVIALPFSVPAITYALNNNLGILIQLEMDPATYQVLGNFKILSTAILFRLIIKRHLTTLQWFALFLLLSAGFTHSYANLVANEVKAVDPLKPVLTRVDSSVLHITVTGIIMISIYCTISGFSGVYTEYVMKKRAQMSVHLQNSMLYVFGIILNGIAFIAEALKAGDGSIWNVTKGFSAHTWWLIVTQAVSGIFMGFIMKYSNNITRLFIISSAMLVTTLLAMLVFELRLNQYFAASYILVTLSLYLYHR</sequence>